<evidence type="ECO:0000256" key="9">
    <source>
        <dbReference type="ARBA" id="ARBA00022827"/>
    </source>
</evidence>
<dbReference type="Proteomes" id="UP001215712">
    <property type="component" value="Unassembled WGS sequence"/>
</dbReference>
<evidence type="ECO:0000259" key="18">
    <source>
        <dbReference type="PROSITE" id="PS51387"/>
    </source>
</evidence>
<dbReference type="Gene3D" id="3.90.78.10">
    <property type="entry name" value="UDP-N-acetylenolpyruvoylglucosamine reductase, C-terminal domain"/>
    <property type="match status" value="1"/>
</dbReference>
<dbReference type="SUPFAM" id="SSF56194">
    <property type="entry name" value="Uridine diphospho-N-Acetylenolpyruvylglucosamine reductase, MurB, C-terminal domain"/>
    <property type="match status" value="1"/>
</dbReference>
<dbReference type="GO" id="GO:0051301">
    <property type="term" value="P:cell division"/>
    <property type="evidence" value="ECO:0007669"/>
    <property type="project" value="UniProtKB-KW"/>
</dbReference>
<evidence type="ECO:0000256" key="4">
    <source>
        <dbReference type="ARBA" id="ARBA00004752"/>
    </source>
</evidence>
<dbReference type="GO" id="GO:0008360">
    <property type="term" value="P:regulation of cell shape"/>
    <property type="evidence" value="ECO:0007669"/>
    <property type="project" value="UniProtKB-KW"/>
</dbReference>
<evidence type="ECO:0000256" key="6">
    <source>
        <dbReference type="ARBA" id="ARBA00022490"/>
    </source>
</evidence>
<keyword evidence="6" id="KW-0963">Cytoplasm</keyword>
<dbReference type="Pfam" id="PF02873">
    <property type="entry name" value="MurB_C"/>
    <property type="match status" value="1"/>
</dbReference>
<keyword evidence="13" id="KW-0560">Oxidoreductase</keyword>
<evidence type="ECO:0000313" key="19">
    <source>
        <dbReference type="EMBL" id="KAJ5712637.1"/>
    </source>
</evidence>
<gene>
    <name evidence="19" type="ORF">N7493_009105</name>
</gene>
<dbReference type="InterPro" id="IPR016167">
    <property type="entry name" value="FAD-bd_PCMH_sub1"/>
</dbReference>
<sequence>MRLVNSIGQDHVRRGTDSRRSPSSGSFHAGSLASTHFIARSPKPQISAPIWEENVNLQLYNTFNVKCTARWLVRIRNIDHLRDLVTSPRFRENRHLILGGGSNTLLGTSEYDGVVLKSEINGIEVESEDDQHIELRVGGGVEWGSLVGYCLDNDLGGLENLTLIPGTVGAAPIQNIGAYGVELSDVLVSVETFDLDTGETRLIMKDECELGYRDSIFKHSSTSLMVCFVTIRGTKQGYHCLNTSYTSVREVLLDRGISIPTIRSISEAVSLLRLKKLPDPKNIGNAGSFFKNVICDESVYRRIARIDAKVPFYRRFDGIVVIPAAWLIERCGWKGREFDNVGVSRSHALVLVNLGRAQGREIVWLAGLIMRDVKAQLGLILTPEVNIVS</sequence>
<proteinExistence type="inferred from homology"/>
<keyword evidence="9" id="KW-0274">FAD</keyword>
<dbReference type="GO" id="GO:0005829">
    <property type="term" value="C:cytosol"/>
    <property type="evidence" value="ECO:0007669"/>
    <property type="project" value="TreeGrafter"/>
</dbReference>
<dbReference type="InterPro" id="IPR016166">
    <property type="entry name" value="FAD-bd_PCMH"/>
</dbReference>
<keyword evidence="15" id="KW-0961">Cell wall biogenesis/degradation</keyword>
<reference evidence="19" key="1">
    <citation type="journal article" date="2023" name="IMA Fungus">
        <title>Comparative genomic study of the Penicillium genus elucidates a diverse pangenome and 15 lateral gene transfer events.</title>
        <authorList>
            <person name="Petersen C."/>
            <person name="Sorensen T."/>
            <person name="Nielsen M.R."/>
            <person name="Sondergaard T.E."/>
            <person name="Sorensen J.L."/>
            <person name="Fitzpatrick D.A."/>
            <person name="Frisvad J.C."/>
            <person name="Nielsen K.L."/>
        </authorList>
    </citation>
    <scope>NUCLEOTIDE SEQUENCE</scope>
    <source>
        <strain evidence="19">IBT 17514</strain>
    </source>
</reference>
<keyword evidence="20" id="KW-1185">Reference proteome</keyword>
<feature type="region of interest" description="Disordered" evidence="17">
    <location>
        <begin position="1"/>
        <end position="28"/>
    </location>
</feature>
<dbReference type="NCBIfam" id="TIGR00179">
    <property type="entry name" value="murB"/>
    <property type="match status" value="1"/>
</dbReference>
<keyword evidence="12" id="KW-0573">Peptidoglycan synthesis</keyword>
<name>A0AAD6MTA5_9EURO</name>
<dbReference type="PANTHER" id="PTHR21071">
    <property type="entry name" value="UDP-N-ACETYLENOLPYRUVOYLGLUCOSAMINE REDUCTASE"/>
    <property type="match status" value="1"/>
</dbReference>
<dbReference type="Gene3D" id="3.30.43.10">
    <property type="entry name" value="Uridine Diphospho-n-acetylenolpyruvylglucosamine Reductase, domain 2"/>
    <property type="match status" value="1"/>
</dbReference>
<evidence type="ECO:0000256" key="10">
    <source>
        <dbReference type="ARBA" id="ARBA00022857"/>
    </source>
</evidence>
<comment type="subcellular location">
    <subcellularLocation>
        <location evidence="3">Cytoplasm</location>
    </subcellularLocation>
</comment>
<keyword evidence="14" id="KW-0131">Cell cycle</keyword>
<dbReference type="PANTHER" id="PTHR21071:SF4">
    <property type="entry name" value="UDP-N-ACETYLENOLPYRUVOYLGLUCOSAMINE REDUCTASE"/>
    <property type="match status" value="1"/>
</dbReference>
<comment type="function">
    <text evidence="2">Cell wall formation.</text>
</comment>
<dbReference type="GO" id="GO:0008762">
    <property type="term" value="F:UDP-N-acetylmuramate dehydrogenase activity"/>
    <property type="evidence" value="ECO:0007669"/>
    <property type="project" value="UniProtKB-EC"/>
</dbReference>
<accession>A0AAD6MTA5</accession>
<dbReference type="Pfam" id="PF01565">
    <property type="entry name" value="FAD_binding_4"/>
    <property type="match status" value="1"/>
</dbReference>
<evidence type="ECO:0000256" key="11">
    <source>
        <dbReference type="ARBA" id="ARBA00022960"/>
    </source>
</evidence>
<feature type="compositionally biased region" description="Basic and acidic residues" evidence="17">
    <location>
        <begin position="10"/>
        <end position="20"/>
    </location>
</feature>
<evidence type="ECO:0000256" key="17">
    <source>
        <dbReference type="SAM" id="MobiDB-lite"/>
    </source>
</evidence>
<evidence type="ECO:0000256" key="7">
    <source>
        <dbReference type="ARBA" id="ARBA00022618"/>
    </source>
</evidence>
<evidence type="ECO:0000313" key="20">
    <source>
        <dbReference type="Proteomes" id="UP001215712"/>
    </source>
</evidence>
<evidence type="ECO:0000256" key="12">
    <source>
        <dbReference type="ARBA" id="ARBA00022984"/>
    </source>
</evidence>
<organism evidence="19 20">
    <name type="scientific">Penicillium malachiteum</name>
    <dbReference type="NCBI Taxonomy" id="1324776"/>
    <lineage>
        <taxon>Eukaryota</taxon>
        <taxon>Fungi</taxon>
        <taxon>Dikarya</taxon>
        <taxon>Ascomycota</taxon>
        <taxon>Pezizomycotina</taxon>
        <taxon>Eurotiomycetes</taxon>
        <taxon>Eurotiomycetidae</taxon>
        <taxon>Eurotiales</taxon>
        <taxon>Aspergillaceae</taxon>
        <taxon>Penicillium</taxon>
    </lineage>
</organism>
<feature type="domain" description="FAD-binding PCMH-type" evidence="18">
    <location>
        <begin position="64"/>
        <end position="236"/>
    </location>
</feature>
<dbReference type="NCBIfam" id="NF000755">
    <property type="entry name" value="PRK00046.1"/>
    <property type="match status" value="1"/>
</dbReference>
<dbReference type="InterPro" id="IPR003170">
    <property type="entry name" value="MurB"/>
</dbReference>
<dbReference type="Gene3D" id="3.30.465.10">
    <property type="match status" value="1"/>
</dbReference>
<keyword evidence="8" id="KW-0285">Flavoprotein</keyword>
<comment type="catalytic activity">
    <reaction evidence="16">
        <text>UDP-N-acetyl-alpha-D-muramate + NADP(+) = UDP-N-acetyl-3-O-(1-carboxyvinyl)-alpha-D-glucosamine + NADPH + H(+)</text>
        <dbReference type="Rhea" id="RHEA:12248"/>
        <dbReference type="ChEBI" id="CHEBI:15378"/>
        <dbReference type="ChEBI" id="CHEBI:57783"/>
        <dbReference type="ChEBI" id="CHEBI:58349"/>
        <dbReference type="ChEBI" id="CHEBI:68483"/>
        <dbReference type="ChEBI" id="CHEBI:70757"/>
        <dbReference type="EC" id="1.3.1.98"/>
    </reaction>
</comment>
<dbReference type="InterPro" id="IPR036635">
    <property type="entry name" value="MurB_C_sf"/>
</dbReference>
<dbReference type="InterPro" id="IPR016169">
    <property type="entry name" value="FAD-bd_PCMH_sub2"/>
</dbReference>
<dbReference type="EC" id="1.3.1.98" evidence="5"/>
<dbReference type="AlphaFoldDB" id="A0AAD6MTA5"/>
<dbReference type="GO" id="GO:0071555">
    <property type="term" value="P:cell wall organization"/>
    <property type="evidence" value="ECO:0007669"/>
    <property type="project" value="UniProtKB-KW"/>
</dbReference>
<comment type="cofactor">
    <cofactor evidence="1">
        <name>FAD</name>
        <dbReference type="ChEBI" id="CHEBI:57692"/>
    </cofactor>
</comment>
<dbReference type="InterPro" id="IPR006094">
    <property type="entry name" value="Oxid_FAD_bind_N"/>
</dbReference>
<keyword evidence="11" id="KW-0133">Cell shape</keyword>
<dbReference type="InterPro" id="IPR036318">
    <property type="entry name" value="FAD-bd_PCMH-like_sf"/>
</dbReference>
<evidence type="ECO:0000256" key="2">
    <source>
        <dbReference type="ARBA" id="ARBA00003921"/>
    </source>
</evidence>
<keyword evidence="7" id="KW-0132">Cell division</keyword>
<evidence type="ECO:0000256" key="1">
    <source>
        <dbReference type="ARBA" id="ARBA00001974"/>
    </source>
</evidence>
<evidence type="ECO:0000256" key="8">
    <source>
        <dbReference type="ARBA" id="ARBA00022630"/>
    </source>
</evidence>
<evidence type="ECO:0000256" key="16">
    <source>
        <dbReference type="ARBA" id="ARBA00048914"/>
    </source>
</evidence>
<protein>
    <recommendedName>
        <fullName evidence="5">UDP-N-acetylmuramate dehydrogenase</fullName>
        <ecNumber evidence="5">1.3.1.98</ecNumber>
    </recommendedName>
</protein>
<evidence type="ECO:0000256" key="15">
    <source>
        <dbReference type="ARBA" id="ARBA00023316"/>
    </source>
</evidence>
<dbReference type="SUPFAM" id="SSF56176">
    <property type="entry name" value="FAD-binding/transporter-associated domain-like"/>
    <property type="match status" value="1"/>
</dbReference>
<dbReference type="InterPro" id="IPR011601">
    <property type="entry name" value="MurB_C"/>
</dbReference>
<dbReference type="PROSITE" id="PS51387">
    <property type="entry name" value="FAD_PCMH"/>
    <property type="match status" value="1"/>
</dbReference>
<dbReference type="EMBL" id="JAQJAN010000013">
    <property type="protein sequence ID" value="KAJ5712637.1"/>
    <property type="molecule type" value="Genomic_DNA"/>
</dbReference>
<comment type="caution">
    <text evidence="19">The sequence shown here is derived from an EMBL/GenBank/DDBJ whole genome shotgun (WGS) entry which is preliminary data.</text>
</comment>
<dbReference type="GO" id="GO:0071949">
    <property type="term" value="F:FAD binding"/>
    <property type="evidence" value="ECO:0007669"/>
    <property type="project" value="InterPro"/>
</dbReference>
<evidence type="ECO:0000256" key="14">
    <source>
        <dbReference type="ARBA" id="ARBA00023306"/>
    </source>
</evidence>
<evidence type="ECO:0000256" key="5">
    <source>
        <dbReference type="ARBA" id="ARBA00012518"/>
    </source>
</evidence>
<reference evidence="19" key="2">
    <citation type="submission" date="2023-01" db="EMBL/GenBank/DDBJ databases">
        <authorList>
            <person name="Petersen C."/>
        </authorList>
    </citation>
    <scope>NUCLEOTIDE SEQUENCE</scope>
    <source>
        <strain evidence="19">IBT 17514</strain>
    </source>
</reference>
<evidence type="ECO:0000256" key="13">
    <source>
        <dbReference type="ARBA" id="ARBA00023002"/>
    </source>
</evidence>
<evidence type="ECO:0000256" key="3">
    <source>
        <dbReference type="ARBA" id="ARBA00004496"/>
    </source>
</evidence>
<comment type="pathway">
    <text evidence="4">Cell wall biogenesis; peptidoglycan biosynthesis.</text>
</comment>
<keyword evidence="10" id="KW-0521">NADP</keyword>
<dbReference type="HAMAP" id="MF_00037">
    <property type="entry name" value="MurB"/>
    <property type="match status" value="1"/>
</dbReference>